<evidence type="ECO:0000313" key="7">
    <source>
        <dbReference type="Proteomes" id="UP000613740"/>
    </source>
</evidence>
<evidence type="ECO:0000313" key="6">
    <source>
        <dbReference type="EMBL" id="KAG2439063.1"/>
    </source>
</evidence>
<feature type="repeat" description="WD" evidence="3">
    <location>
        <begin position="1254"/>
        <end position="1288"/>
    </location>
</feature>
<dbReference type="Gene3D" id="2.130.10.10">
    <property type="entry name" value="YVTN repeat-like/Quinoprotein amine dehydrogenase"/>
    <property type="match status" value="6"/>
</dbReference>
<protein>
    <recommendedName>
        <fullName evidence="5">Nephrocystin 3-like N-terminal domain-containing protein</fullName>
    </recommendedName>
</protein>
<dbReference type="EMBL" id="JAEHOD010000041">
    <property type="protein sequence ID" value="KAG2439063.1"/>
    <property type="molecule type" value="Genomic_DNA"/>
</dbReference>
<dbReference type="PROSITE" id="PS00678">
    <property type="entry name" value="WD_REPEATS_1"/>
    <property type="match status" value="3"/>
</dbReference>
<evidence type="ECO:0000256" key="1">
    <source>
        <dbReference type="ARBA" id="ARBA00022574"/>
    </source>
</evidence>
<feature type="repeat" description="WD" evidence="3">
    <location>
        <begin position="1733"/>
        <end position="1774"/>
    </location>
</feature>
<feature type="compositionally biased region" description="Low complexity" evidence="4">
    <location>
        <begin position="23"/>
        <end position="34"/>
    </location>
</feature>
<dbReference type="InterPro" id="IPR019775">
    <property type="entry name" value="WD40_repeat_CS"/>
</dbReference>
<keyword evidence="2" id="KW-0677">Repeat</keyword>
<feature type="repeat" description="WD" evidence="3">
    <location>
        <begin position="1687"/>
        <end position="1720"/>
    </location>
</feature>
<dbReference type="InterPro" id="IPR001680">
    <property type="entry name" value="WD40_rpt"/>
</dbReference>
<feature type="repeat" description="WD" evidence="3">
    <location>
        <begin position="1591"/>
        <end position="1624"/>
    </location>
</feature>
<dbReference type="Pfam" id="PF24883">
    <property type="entry name" value="NPHP3_N"/>
    <property type="match status" value="1"/>
</dbReference>
<dbReference type="SUPFAM" id="SSF50978">
    <property type="entry name" value="WD40 repeat-like"/>
    <property type="match status" value="2"/>
</dbReference>
<feature type="repeat" description="WD" evidence="3">
    <location>
        <begin position="1168"/>
        <end position="1211"/>
    </location>
</feature>
<evidence type="ECO:0000256" key="2">
    <source>
        <dbReference type="ARBA" id="ARBA00022737"/>
    </source>
</evidence>
<dbReference type="OrthoDB" id="544788at2759"/>
<feature type="repeat" description="WD" evidence="3">
    <location>
        <begin position="1462"/>
        <end position="1503"/>
    </location>
</feature>
<dbReference type="SMART" id="SM00320">
    <property type="entry name" value="WD40"/>
    <property type="match status" value="14"/>
</dbReference>
<organism evidence="6 7">
    <name type="scientific">Chlamydomonas schloesseri</name>
    <dbReference type="NCBI Taxonomy" id="2026947"/>
    <lineage>
        <taxon>Eukaryota</taxon>
        <taxon>Viridiplantae</taxon>
        <taxon>Chlorophyta</taxon>
        <taxon>core chlorophytes</taxon>
        <taxon>Chlorophyceae</taxon>
        <taxon>CS clade</taxon>
        <taxon>Chlamydomonadales</taxon>
        <taxon>Chlamydomonadaceae</taxon>
        <taxon>Chlamydomonas</taxon>
    </lineage>
</organism>
<feature type="compositionally biased region" description="Polar residues" evidence="4">
    <location>
        <begin position="196"/>
        <end position="210"/>
    </location>
</feature>
<keyword evidence="7" id="KW-1185">Reference proteome</keyword>
<dbReference type="PRINTS" id="PR00320">
    <property type="entry name" value="GPROTEINBRPT"/>
</dbReference>
<keyword evidence="1 3" id="KW-0853">WD repeat</keyword>
<feature type="repeat" description="WD" evidence="3">
    <location>
        <begin position="1775"/>
        <end position="1812"/>
    </location>
</feature>
<reference evidence="6" key="1">
    <citation type="journal article" date="2020" name="bioRxiv">
        <title>Comparative genomics of Chlamydomonas.</title>
        <authorList>
            <person name="Craig R.J."/>
            <person name="Hasan A.R."/>
            <person name="Ness R.W."/>
            <person name="Keightley P.D."/>
        </authorList>
    </citation>
    <scope>NUCLEOTIDE SEQUENCE</scope>
    <source>
        <strain evidence="6">CCAP 11/173</strain>
    </source>
</reference>
<feature type="compositionally biased region" description="Pro residues" evidence="4">
    <location>
        <begin position="110"/>
        <end position="121"/>
    </location>
</feature>
<name>A0A835W6F0_9CHLO</name>
<dbReference type="Proteomes" id="UP000613740">
    <property type="component" value="Unassembled WGS sequence"/>
</dbReference>
<comment type="caution">
    <text evidence="6">The sequence shown here is derived from an EMBL/GenBank/DDBJ whole genome shotgun (WGS) entry which is preliminary data.</text>
</comment>
<feature type="region of interest" description="Disordered" evidence="4">
    <location>
        <begin position="924"/>
        <end position="955"/>
    </location>
</feature>
<dbReference type="InterPro" id="IPR015943">
    <property type="entry name" value="WD40/YVTN_repeat-like_dom_sf"/>
</dbReference>
<dbReference type="InterPro" id="IPR036322">
    <property type="entry name" value="WD40_repeat_dom_sf"/>
</dbReference>
<dbReference type="InterPro" id="IPR020472">
    <property type="entry name" value="WD40_PAC1"/>
</dbReference>
<feature type="repeat" description="WD" evidence="3">
    <location>
        <begin position="1637"/>
        <end position="1686"/>
    </location>
</feature>
<feature type="repeat" description="WD" evidence="3">
    <location>
        <begin position="1324"/>
        <end position="1356"/>
    </location>
</feature>
<dbReference type="Pfam" id="PF00400">
    <property type="entry name" value="WD40"/>
    <property type="match status" value="13"/>
</dbReference>
<feature type="repeat" description="WD" evidence="3">
    <location>
        <begin position="1410"/>
        <end position="1443"/>
    </location>
</feature>
<dbReference type="PANTHER" id="PTHR19848">
    <property type="entry name" value="WD40 REPEAT PROTEIN"/>
    <property type="match status" value="1"/>
</dbReference>
<feature type="compositionally biased region" description="Low complexity" evidence="4">
    <location>
        <begin position="1"/>
        <end position="16"/>
    </location>
</feature>
<feature type="compositionally biased region" description="Low complexity" evidence="4">
    <location>
        <begin position="126"/>
        <end position="149"/>
    </location>
</feature>
<proteinExistence type="predicted"/>
<dbReference type="GO" id="GO:0005730">
    <property type="term" value="C:nucleolus"/>
    <property type="evidence" value="ECO:0007669"/>
    <property type="project" value="UniProtKB-SubCell"/>
</dbReference>
<accession>A0A835W6F0</accession>
<dbReference type="InterPro" id="IPR056884">
    <property type="entry name" value="NPHP3-like_N"/>
</dbReference>
<evidence type="ECO:0000259" key="5">
    <source>
        <dbReference type="Pfam" id="PF24883"/>
    </source>
</evidence>
<dbReference type="GO" id="GO:0000027">
    <property type="term" value="P:ribosomal large subunit assembly"/>
    <property type="evidence" value="ECO:0007669"/>
    <property type="project" value="TreeGrafter"/>
</dbReference>
<gene>
    <name evidence="6" type="ORF">HYH02_006590</name>
</gene>
<dbReference type="PANTHER" id="PTHR19848:SF8">
    <property type="entry name" value="F-BOX AND WD REPEAT DOMAIN CONTAINING 7"/>
    <property type="match status" value="1"/>
</dbReference>
<dbReference type="CDD" id="cd00200">
    <property type="entry name" value="WD40"/>
    <property type="match status" value="2"/>
</dbReference>
<feature type="domain" description="Nephrocystin 3-like N-terminal" evidence="5">
    <location>
        <begin position="482"/>
        <end position="636"/>
    </location>
</feature>
<dbReference type="PROSITE" id="PS50294">
    <property type="entry name" value="WD_REPEATS_REGION"/>
    <property type="match status" value="9"/>
</dbReference>
<feature type="repeat" description="WD" evidence="3">
    <location>
        <begin position="1524"/>
        <end position="1560"/>
    </location>
</feature>
<evidence type="ECO:0000256" key="4">
    <source>
        <dbReference type="SAM" id="MobiDB-lite"/>
    </source>
</evidence>
<sequence length="1938" mass="193426">MGCGASSAAGHAAAPVSAPPARPTVAVTTITRPTAPQPGGLASSPAAELTAPTSPGGSLGLNDAKQLEPEQPVPELVRQALPSSAAPQPDGRTSHPGGGNGSEAGAQPHPLQPLQPPPPDPFGNVDADAQSRAAAATGGQGTAAAAAAADDAEEGGTAAAAAGNEVVVISEAQGPVGGEGPGGEEARAPSPSPSSEFDQGQGQGPSSPSRLSPEALATTRLGITLRGLRRLVERLRGVFGDDWESQSTADVNTKWVEVVTLERRCRLVEMGEWVAAADVAPPSYFISHTWKNRCCRLLAYILNYLQDAADTTAVWLDILCVNQHEDTAAHQFDVAPIAFSSTVRACAAGTLVVLDREVVSPATRGWCIFEWAHTLAIHGADGLHLHMSAADRAAVWDSIDVERSQCFKAEDKAMILQQVVEHYGSAAAFDAKLKLQLLLQPLSCAADVRRLRARAAALGSVWHGLGRVQAWAEGQGGAAAGGGRLLVVAAGAGEGKSTISAALVNVPDAAAGIAAAGNDVPGDGGSDGGGGASNGINGINGSSCVTAYHFLKHSDARTLEPLAIVKSLAFQLAERLPAVREALLGLDVNKVDALRDAEAAFALLLEGPLARAAAGMGAGESIIILLDALDEADPPQAEAAAAAAAAGGANGGNNAAPPPVAACPVACGNAVLTLLTSLLAPRLPGCVRFIVTTRPDAACGQVLPCLRRAFGAGGGNSSSGGGGGGAGQHVTELVPSELCSTPSQQVAEGEGSSGGGGGGMMVYHTLAAAAAELGLAAVLPPLAAPPQVTDVYRAYHAIFESARAAAVARRRAQLTSGDGSAAAAAAAEAARAAAGRVGELVAVAMAAREPLSAAFLQQLGLAEAVAALPGSPALFFLDEHRLHTLHKSLTEWLTDGSRSGAHAADVALGHRLIGLYLHRTWRQQQQQQQQQQQGATAASGTGSSSGSSSGSDGMAVSSSTSRYLMRYIVTHLAAAADAELGGSGGLVAPPPHVQAAYSAGGGAGGAAAAPLRFGPLGGLAARVSANGSGGGGAAAATTSGPRAATTAAAAAAGPPPPGSAAAALDDLLADVSFVRAVLAGGHGPAVIGALGGMRRRTPYAYDMLRWLRNELGDLEGLDRKELLVRALQAPPRSRLCAAALRAAGQRWRTAAVLGTDGPGDWPACAAVLKGHTGDVGGVAFAPDGRQVAAVSGGKAPLVTLWDVETGRLNAALRQPGGEGGKALVFGRDGRTLLAGCGDTVLLYDVATGQVTATLRGPSKPVNCLALSPDGVTVAASSDDASVCVWDLSATGVVGGGDSGRAGQQRQQQQQQQELSAGGVLTAAEGGHRLAVLALAFSGDGARLASAGRDKVIKVWKSTVEPGSTSGGGGGSELSRLGAQLAAAAAAAGAGARVSGSGGGPAAGWEVCATLTGHTGVVYGCAWSPVRPRQLASGAEDMSVRLWDCAGAGSGSGAGAGACTAVLTSHVGWVRCVAWSPDGRLLASSADDKSVRLWDTSAAAASETTAAAPGGDSGNSGNSGCAAVFAGHSDWVRSVAFAPDGRALLASASRDQTVRLWALDSVAAATPSSGGGAATADAAAAAALTPQQRQLLRGHTSYVRCVRLSADGSLLASCGDDTAVLLWRVAGGLSGGSAARVMLGHGDNVNAVAWRPSGGTNKQQQQQELASASDDKTLRLWSAASGACSRTLQGHEGPVTSLAWYPDGRRLLSGSNDCSARAWDLVGQEAGKECVLTLTGHTGFVTGVAVSGDGATLVTASNDTTLRVWCGRTGRQKATLKGHTEYVTCVAFCPLPGSSLVASGSVDTTVRLWDLASPGAGAKGAAGAAAGAAACIATCHGHTHRITCLAFSGDGKHVVSGGRGRALVVHEAPSGALAGHIHGHPDWLGVLGVGVNPTGPLATIVSGGELGQVRVWERCDDVALALAAAGAGPVAAAGGNRGR</sequence>
<feature type="region of interest" description="Disordered" evidence="4">
    <location>
        <begin position="1"/>
        <end position="149"/>
    </location>
</feature>
<feature type="region of interest" description="Disordered" evidence="4">
    <location>
        <begin position="173"/>
        <end position="215"/>
    </location>
</feature>
<evidence type="ECO:0000256" key="3">
    <source>
        <dbReference type="PROSITE-ProRule" id="PRU00221"/>
    </source>
</evidence>
<dbReference type="PROSITE" id="PS50082">
    <property type="entry name" value="WD_REPEATS_2"/>
    <property type="match status" value="11"/>
</dbReference>